<gene>
    <name evidence="2" type="ORF">CP976_24915</name>
</gene>
<dbReference type="Proteomes" id="UP000326598">
    <property type="component" value="Chromosome"/>
</dbReference>
<accession>A0A5J6I8R6</accession>
<dbReference type="Pfam" id="PF03992">
    <property type="entry name" value="ABM"/>
    <property type="match status" value="1"/>
</dbReference>
<sequence length="232" mass="25084">MEPRTPSDVKQLTTPCHAGARSRFRSLHEGVPSVPSAPFPDLTVPGTLVIGTRYADGPEQQQAVVEAESGTLATPPAGLAAVSWFFSTDGETVLTLARWTDDTAVPPAGPPRYRLYRSLVEEQETRVPGCLITAAFDVDGPERQRAFTDAVIEAQPREGGHPGAISAHFLHSVDGSRVLLYTEWTSVEAHQEAAEAGDHDKGHELFSGTPGVRLTHGGRFHLYRTLRRDPAS</sequence>
<evidence type="ECO:0000313" key="2">
    <source>
        <dbReference type="EMBL" id="QEV27043.1"/>
    </source>
</evidence>
<reference evidence="2 3" key="1">
    <citation type="submission" date="2017-09" db="EMBL/GenBank/DDBJ databases">
        <authorList>
            <person name="Lee N."/>
            <person name="Cho B.-K."/>
        </authorList>
    </citation>
    <scope>NUCLEOTIDE SEQUENCE [LARGE SCALE GENOMIC DNA]</scope>
    <source>
        <strain evidence="2 3">ATCC 13740</strain>
    </source>
</reference>
<dbReference type="KEGG" id="scoe:CP976_24915"/>
<dbReference type="EMBL" id="CP023694">
    <property type="protein sequence ID" value="QEV27043.1"/>
    <property type="molecule type" value="Genomic_DNA"/>
</dbReference>
<feature type="domain" description="ABM" evidence="1">
    <location>
        <begin position="141"/>
        <end position="204"/>
    </location>
</feature>
<organism evidence="2 3">
    <name type="scientific">Streptomyces coeruleorubidus</name>
    <dbReference type="NCBI Taxonomy" id="116188"/>
    <lineage>
        <taxon>Bacteria</taxon>
        <taxon>Bacillati</taxon>
        <taxon>Actinomycetota</taxon>
        <taxon>Actinomycetes</taxon>
        <taxon>Kitasatosporales</taxon>
        <taxon>Streptomycetaceae</taxon>
        <taxon>Streptomyces</taxon>
    </lineage>
</organism>
<protein>
    <recommendedName>
        <fullName evidence="1">ABM domain-containing protein</fullName>
    </recommendedName>
</protein>
<evidence type="ECO:0000259" key="1">
    <source>
        <dbReference type="Pfam" id="PF03992"/>
    </source>
</evidence>
<proteinExistence type="predicted"/>
<name>A0A5J6I8R6_STRC4</name>
<evidence type="ECO:0000313" key="3">
    <source>
        <dbReference type="Proteomes" id="UP000326598"/>
    </source>
</evidence>
<dbReference type="Gene3D" id="3.30.70.100">
    <property type="match status" value="2"/>
</dbReference>
<dbReference type="InterPro" id="IPR011008">
    <property type="entry name" value="Dimeric_a/b-barrel"/>
</dbReference>
<dbReference type="AlphaFoldDB" id="A0A5J6I8R6"/>
<dbReference type="InterPro" id="IPR007138">
    <property type="entry name" value="ABM_dom"/>
</dbReference>
<dbReference type="SUPFAM" id="SSF54909">
    <property type="entry name" value="Dimeric alpha+beta barrel"/>
    <property type="match status" value="1"/>
</dbReference>